<evidence type="ECO:0000313" key="1">
    <source>
        <dbReference type="EMBL" id="CAK8676458.1"/>
    </source>
</evidence>
<comment type="caution">
    <text evidence="1">The sequence shown here is derived from an EMBL/GenBank/DDBJ whole genome shotgun (WGS) entry which is preliminary data.</text>
</comment>
<evidence type="ECO:0000313" key="2">
    <source>
        <dbReference type="Proteomes" id="UP001642483"/>
    </source>
</evidence>
<protein>
    <submittedName>
        <fullName evidence="1">Uncharacterized protein</fullName>
    </submittedName>
</protein>
<keyword evidence="2" id="KW-1185">Reference proteome</keyword>
<gene>
    <name evidence="1" type="ORF">CVLEPA_LOCUS5929</name>
</gene>
<proteinExistence type="predicted"/>
<dbReference type="Proteomes" id="UP001642483">
    <property type="component" value="Unassembled WGS sequence"/>
</dbReference>
<accession>A0ABP0FEE2</accession>
<sequence>MVGHILNVPSKNHIPQSASFRSNAMDPTTMILFSPSLSPVSTKIKSSPLLVFFRNSGITNSFKFSGSFGRWFRRDRCATYRSADSLGKNSAASTSTFCRCCCTIVIGRRLDVAASFRIFSIICSTWSLRSSASWTWDFPTSTYPFVSL</sequence>
<name>A0ABP0FEE2_CLALP</name>
<reference evidence="1 2" key="1">
    <citation type="submission" date="2024-02" db="EMBL/GenBank/DDBJ databases">
        <authorList>
            <person name="Daric V."/>
            <person name="Darras S."/>
        </authorList>
    </citation>
    <scope>NUCLEOTIDE SEQUENCE [LARGE SCALE GENOMIC DNA]</scope>
</reference>
<dbReference type="EMBL" id="CAWYQH010000035">
    <property type="protein sequence ID" value="CAK8676458.1"/>
    <property type="molecule type" value="Genomic_DNA"/>
</dbReference>
<organism evidence="1 2">
    <name type="scientific">Clavelina lepadiformis</name>
    <name type="common">Light-bulb sea squirt</name>
    <name type="synonym">Ascidia lepadiformis</name>
    <dbReference type="NCBI Taxonomy" id="159417"/>
    <lineage>
        <taxon>Eukaryota</taxon>
        <taxon>Metazoa</taxon>
        <taxon>Chordata</taxon>
        <taxon>Tunicata</taxon>
        <taxon>Ascidiacea</taxon>
        <taxon>Aplousobranchia</taxon>
        <taxon>Clavelinidae</taxon>
        <taxon>Clavelina</taxon>
    </lineage>
</organism>